<proteinExistence type="inferred from homology"/>
<sequence length="493" mass="54180">MRTCLKASYVIGFNGAGHELWQNGEVVFSGDRIEFVGRNFPGTVDRTVDYGHALICPGLIDLDALGDLDSTVLTLDNGNRLEMGRMWSEEYLERGPWETYTEEEERFKYRYAFTQLIRNGITTALPITSMYYRQWAEHYQEFANVAEIAIELGIRAYIGPAYMSGISYVRRDRSLGQFWDEARGLAGLDEALRFCRDFDGSGNGLIRGLLAPDRIETCTPALLERTAAASAELNAPVRLHCCQSVYEFEMVKRLRNTTPLGWLERTGLLNARAILPHGIYFSGHPQVSDPSADDWQRLTASEVSLVHCPAVFARSGGALNSFGRYRAAGINLGLGTDTWPPDLLHNMQIGLYIARVLEGDSTQTSTADMFNAATLGGAKALGRDDLGRLSAGALADIVVFDLKGAHLGPFFEPLKNLILAGRGSDCRASYIGGRCVMEDFQVGATDSAALQAQADRQFAKLMASHPSRAFGQPPLERIFHPVFPWAEAAAGGC</sequence>
<dbReference type="KEGG" id="vei:Veis_0415"/>
<dbReference type="Proteomes" id="UP000000374">
    <property type="component" value="Chromosome"/>
</dbReference>
<dbReference type="PANTHER" id="PTHR43794:SF11">
    <property type="entry name" value="AMIDOHYDROLASE-RELATED DOMAIN-CONTAINING PROTEIN"/>
    <property type="match status" value="1"/>
</dbReference>
<evidence type="ECO:0000256" key="1">
    <source>
        <dbReference type="ARBA" id="ARBA00006745"/>
    </source>
</evidence>
<dbReference type="GeneID" id="76459144"/>
<keyword evidence="2 4" id="KW-0378">Hydrolase</keyword>
<dbReference type="Gene3D" id="3.20.20.140">
    <property type="entry name" value="Metal-dependent hydrolases"/>
    <property type="match status" value="1"/>
</dbReference>
<dbReference type="NCBIfam" id="NF004801">
    <property type="entry name" value="PRK06151.1"/>
    <property type="match status" value="1"/>
</dbReference>
<dbReference type="RefSeq" id="WP_011808220.1">
    <property type="nucleotide sequence ID" value="NC_008786.1"/>
</dbReference>
<dbReference type="AlphaFoldDB" id="A1WEZ6"/>
<organism evidence="4 5">
    <name type="scientific">Verminephrobacter eiseniae (strain EF01-2)</name>
    <dbReference type="NCBI Taxonomy" id="391735"/>
    <lineage>
        <taxon>Bacteria</taxon>
        <taxon>Pseudomonadati</taxon>
        <taxon>Pseudomonadota</taxon>
        <taxon>Betaproteobacteria</taxon>
        <taxon>Burkholderiales</taxon>
        <taxon>Comamonadaceae</taxon>
        <taxon>Verminephrobacter</taxon>
    </lineage>
</organism>
<comment type="similarity">
    <text evidence="1">Belongs to the metallo-dependent hydrolases superfamily. ATZ/TRZ family.</text>
</comment>
<evidence type="ECO:0000313" key="4">
    <source>
        <dbReference type="EMBL" id="ABM56203.1"/>
    </source>
</evidence>
<dbReference type="InterPro" id="IPR032466">
    <property type="entry name" value="Metal_Hydrolase"/>
</dbReference>
<accession>A1WEZ6</accession>
<dbReference type="Gene3D" id="2.30.40.10">
    <property type="entry name" value="Urease, subunit C, domain 1"/>
    <property type="match status" value="1"/>
</dbReference>
<reference evidence="5" key="1">
    <citation type="submission" date="2006-12" db="EMBL/GenBank/DDBJ databases">
        <title>Complete sequence of chromosome 1 of Verminephrobacter eiseniae EF01-2.</title>
        <authorList>
            <person name="Copeland A."/>
            <person name="Lucas S."/>
            <person name="Lapidus A."/>
            <person name="Barry K."/>
            <person name="Detter J.C."/>
            <person name="Glavina del Rio T."/>
            <person name="Dalin E."/>
            <person name="Tice H."/>
            <person name="Pitluck S."/>
            <person name="Chertkov O."/>
            <person name="Brettin T."/>
            <person name="Bruce D."/>
            <person name="Han C."/>
            <person name="Tapia R."/>
            <person name="Gilna P."/>
            <person name="Schmutz J."/>
            <person name="Larimer F."/>
            <person name="Land M."/>
            <person name="Hauser L."/>
            <person name="Kyrpides N."/>
            <person name="Kim E."/>
            <person name="Stahl D."/>
            <person name="Richardson P."/>
        </authorList>
    </citation>
    <scope>NUCLEOTIDE SEQUENCE [LARGE SCALE GENOMIC DNA]</scope>
    <source>
        <strain evidence="5">EF01-2</strain>
    </source>
</reference>
<name>A1WEZ6_VEREI</name>
<dbReference type="OrthoDB" id="9807210at2"/>
<dbReference type="SUPFAM" id="SSF51338">
    <property type="entry name" value="Composite domain of metallo-dependent hydrolases"/>
    <property type="match status" value="2"/>
</dbReference>
<dbReference type="InterPro" id="IPR006680">
    <property type="entry name" value="Amidohydro-rel"/>
</dbReference>
<dbReference type="HOGENOM" id="CLU_012358_2_4_4"/>
<gene>
    <name evidence="4" type="ordered locus">Veis_0415</name>
</gene>
<dbReference type="SUPFAM" id="SSF51556">
    <property type="entry name" value="Metallo-dependent hydrolases"/>
    <property type="match status" value="1"/>
</dbReference>
<dbReference type="InterPro" id="IPR011059">
    <property type="entry name" value="Metal-dep_hydrolase_composite"/>
</dbReference>
<dbReference type="InterPro" id="IPR050287">
    <property type="entry name" value="MTA/SAH_deaminase"/>
</dbReference>
<evidence type="ECO:0000259" key="3">
    <source>
        <dbReference type="Pfam" id="PF01979"/>
    </source>
</evidence>
<dbReference type="GO" id="GO:0016810">
    <property type="term" value="F:hydrolase activity, acting on carbon-nitrogen (but not peptide) bonds"/>
    <property type="evidence" value="ECO:0007669"/>
    <property type="project" value="InterPro"/>
</dbReference>
<dbReference type="eggNOG" id="COG0402">
    <property type="taxonomic scope" value="Bacteria"/>
</dbReference>
<evidence type="ECO:0000256" key="2">
    <source>
        <dbReference type="ARBA" id="ARBA00022801"/>
    </source>
</evidence>
<evidence type="ECO:0000313" key="5">
    <source>
        <dbReference type="Proteomes" id="UP000000374"/>
    </source>
</evidence>
<keyword evidence="5" id="KW-1185">Reference proteome</keyword>
<dbReference type="PANTHER" id="PTHR43794">
    <property type="entry name" value="AMINOHYDROLASE SSNA-RELATED"/>
    <property type="match status" value="1"/>
</dbReference>
<protein>
    <submittedName>
        <fullName evidence="4">Amidohydrolase</fullName>
    </submittedName>
</protein>
<dbReference type="STRING" id="391735.Veis_0415"/>
<feature type="domain" description="Amidohydrolase-related" evidence="3">
    <location>
        <begin position="94"/>
        <end position="410"/>
    </location>
</feature>
<dbReference type="Pfam" id="PF01979">
    <property type="entry name" value="Amidohydro_1"/>
    <property type="match status" value="1"/>
</dbReference>
<dbReference type="EMBL" id="CP000542">
    <property type="protein sequence ID" value="ABM56203.1"/>
    <property type="molecule type" value="Genomic_DNA"/>
</dbReference>